<dbReference type="PROSITE" id="PS51007">
    <property type="entry name" value="CYTC"/>
    <property type="match status" value="1"/>
</dbReference>
<dbReference type="Pfam" id="PF13442">
    <property type="entry name" value="Cytochrome_CBB3"/>
    <property type="match status" value="1"/>
</dbReference>
<evidence type="ECO:0000256" key="5">
    <source>
        <dbReference type="SAM" id="MobiDB-lite"/>
    </source>
</evidence>
<dbReference type="InterPro" id="IPR050597">
    <property type="entry name" value="Cytochrome_c_Oxidase_Subunit"/>
</dbReference>
<keyword evidence="2 4" id="KW-0479">Metal-binding</keyword>
<evidence type="ECO:0000313" key="10">
    <source>
        <dbReference type="Proteomes" id="UP001209317"/>
    </source>
</evidence>
<comment type="caution">
    <text evidence="9">The sequence shown here is derived from an EMBL/GenBank/DDBJ whole genome shotgun (WGS) entry which is preliminary data.</text>
</comment>
<keyword evidence="6" id="KW-0472">Membrane</keyword>
<feature type="chain" id="PRO_5041927497" evidence="7">
    <location>
        <begin position="23"/>
        <end position="406"/>
    </location>
</feature>
<feature type="transmembrane region" description="Helical" evidence="6">
    <location>
        <begin position="219"/>
        <end position="238"/>
    </location>
</feature>
<dbReference type="Pfam" id="PF14715">
    <property type="entry name" value="FixP_N"/>
    <property type="match status" value="1"/>
</dbReference>
<keyword evidence="6" id="KW-0812">Transmembrane</keyword>
<evidence type="ECO:0000313" key="9">
    <source>
        <dbReference type="EMBL" id="MCU7694055.1"/>
    </source>
</evidence>
<dbReference type="Gene3D" id="6.10.280.130">
    <property type="match status" value="1"/>
</dbReference>
<dbReference type="GO" id="GO:0020037">
    <property type="term" value="F:heme binding"/>
    <property type="evidence" value="ECO:0007669"/>
    <property type="project" value="InterPro"/>
</dbReference>
<dbReference type="GO" id="GO:0046872">
    <property type="term" value="F:metal ion binding"/>
    <property type="evidence" value="ECO:0007669"/>
    <property type="project" value="UniProtKB-KW"/>
</dbReference>
<evidence type="ECO:0000256" key="2">
    <source>
        <dbReference type="ARBA" id="ARBA00022723"/>
    </source>
</evidence>
<evidence type="ECO:0000256" key="7">
    <source>
        <dbReference type="SAM" id="SignalP"/>
    </source>
</evidence>
<name>A0AAE3IN05_9BACT</name>
<dbReference type="InterPro" id="IPR009056">
    <property type="entry name" value="Cyt_c-like_dom"/>
</dbReference>
<keyword evidence="7" id="KW-0732">Signal</keyword>
<feature type="region of interest" description="Disordered" evidence="5">
    <location>
        <begin position="363"/>
        <end position="406"/>
    </location>
</feature>
<keyword evidence="1 4" id="KW-0349">Heme</keyword>
<feature type="transmembrane region" description="Helical" evidence="6">
    <location>
        <begin position="86"/>
        <end position="107"/>
    </location>
</feature>
<dbReference type="InterPro" id="IPR032858">
    <property type="entry name" value="CcoP_N"/>
</dbReference>
<evidence type="ECO:0000256" key="3">
    <source>
        <dbReference type="ARBA" id="ARBA00023004"/>
    </source>
</evidence>
<feature type="transmembrane region" description="Helical" evidence="6">
    <location>
        <begin position="46"/>
        <end position="65"/>
    </location>
</feature>
<evidence type="ECO:0000259" key="8">
    <source>
        <dbReference type="PROSITE" id="PS51007"/>
    </source>
</evidence>
<dbReference type="InterPro" id="IPR036909">
    <property type="entry name" value="Cyt_c-like_dom_sf"/>
</dbReference>
<feature type="signal peptide" evidence="7">
    <location>
        <begin position="1"/>
        <end position="22"/>
    </location>
</feature>
<keyword evidence="6" id="KW-1133">Transmembrane helix</keyword>
<feature type="transmembrane region" description="Helical" evidence="6">
    <location>
        <begin position="127"/>
        <end position="149"/>
    </location>
</feature>
<evidence type="ECO:0000256" key="4">
    <source>
        <dbReference type="PROSITE-ProRule" id="PRU00433"/>
    </source>
</evidence>
<evidence type="ECO:0000256" key="1">
    <source>
        <dbReference type="ARBA" id="ARBA00022617"/>
    </source>
</evidence>
<reference evidence="9" key="1">
    <citation type="submission" date="2022-10" db="EMBL/GenBank/DDBJ databases">
        <authorList>
            <person name="Kim H.S."/>
            <person name="Kim J.-S."/>
            <person name="Suh M.K."/>
            <person name="Eom M.K."/>
            <person name="Lee J.-S."/>
        </authorList>
    </citation>
    <scope>NUCLEOTIDE SEQUENCE</scope>
    <source>
        <strain evidence="9">LIP-5</strain>
    </source>
</reference>
<dbReference type="InterPro" id="IPR038414">
    <property type="entry name" value="CcoP_N_sf"/>
</dbReference>
<dbReference type="PANTHER" id="PTHR33751:SF1">
    <property type="entry name" value="CBB3-TYPE CYTOCHROME C OXIDASE SUBUNIT FIXP"/>
    <property type="match status" value="1"/>
</dbReference>
<sequence>MKLKFRISIFILMMITSLFAVAQTEATPAAPVADTNSLLAFDTNTVMAICVAALLFVIILLAFMLKSSIDLYRDKYKQERTSGGNAKAANILVVFLLAGFSAFAQTAEPAAADAVATAPLTAGQFNSSMITMILGVAILIELFIIFYLIKWIKFFTGVQAFEDRRRIELGADESVVTRGGFKAWWYRINKFRSNKDEKDLDIGHSYDGIRELDNDTPPWFTWSFIATIIISLAYIWYYNSPRALSQDEEYQQEVAIANKKLETYMASQANSVDETTVQMLDAAGIQSGNDIFKTKCVACHGQQGEGGIGPNLTDNFALHGGTIHDVFKTIKYGVVDKGMQAWNAELSPMQIAQVSSYVMSLQGTNPPNGKAPQGTEFNPSAAPAAGGDSTATPAGAASDTAKVAAL</sequence>
<accession>A0AAE3IN05</accession>
<dbReference type="GO" id="GO:0009055">
    <property type="term" value="F:electron transfer activity"/>
    <property type="evidence" value="ECO:0007669"/>
    <property type="project" value="InterPro"/>
</dbReference>
<gene>
    <name evidence="9" type="ORF">OD355_05935</name>
</gene>
<organism evidence="9 10">
    <name type="scientific">Haoranjiania flava</name>
    <dbReference type="NCBI Taxonomy" id="1856322"/>
    <lineage>
        <taxon>Bacteria</taxon>
        <taxon>Pseudomonadati</taxon>
        <taxon>Bacteroidota</taxon>
        <taxon>Chitinophagia</taxon>
        <taxon>Chitinophagales</taxon>
        <taxon>Chitinophagaceae</taxon>
        <taxon>Haoranjiania</taxon>
    </lineage>
</organism>
<dbReference type="PANTHER" id="PTHR33751">
    <property type="entry name" value="CBB3-TYPE CYTOCHROME C OXIDASE SUBUNIT FIXP"/>
    <property type="match status" value="1"/>
</dbReference>
<dbReference type="AlphaFoldDB" id="A0AAE3IN05"/>
<dbReference type="SUPFAM" id="SSF46626">
    <property type="entry name" value="Cytochrome c"/>
    <property type="match status" value="1"/>
</dbReference>
<feature type="domain" description="Cytochrome c" evidence="8">
    <location>
        <begin position="283"/>
        <end position="362"/>
    </location>
</feature>
<proteinExistence type="predicted"/>
<evidence type="ECO:0000256" key="6">
    <source>
        <dbReference type="SAM" id="Phobius"/>
    </source>
</evidence>
<dbReference type="RefSeq" id="WP_263037543.1">
    <property type="nucleotide sequence ID" value="NZ_JAOTPL010000006.1"/>
</dbReference>
<keyword evidence="3 4" id="KW-0408">Iron</keyword>
<dbReference type="Proteomes" id="UP001209317">
    <property type="component" value="Unassembled WGS sequence"/>
</dbReference>
<dbReference type="Gene3D" id="1.10.760.10">
    <property type="entry name" value="Cytochrome c-like domain"/>
    <property type="match status" value="1"/>
</dbReference>
<keyword evidence="10" id="KW-1185">Reference proteome</keyword>
<dbReference type="EMBL" id="JAOTPL010000006">
    <property type="protein sequence ID" value="MCU7694055.1"/>
    <property type="molecule type" value="Genomic_DNA"/>
</dbReference>
<protein>
    <submittedName>
        <fullName evidence="9">C-type cytochrome</fullName>
    </submittedName>
</protein>